<dbReference type="GO" id="GO:0004519">
    <property type="term" value="F:endonuclease activity"/>
    <property type="evidence" value="ECO:0007669"/>
    <property type="project" value="UniProtKB-KW"/>
</dbReference>
<proteinExistence type="predicted"/>
<dbReference type="InterPro" id="IPR044925">
    <property type="entry name" value="His-Me_finger_sf"/>
</dbReference>
<dbReference type="RefSeq" id="WP_100849884.1">
    <property type="nucleotide sequence ID" value="NZ_BMJF01000006.1"/>
</dbReference>
<accession>A0A2K8QP73</accession>
<name>A0A2K8QP73_9GAMM</name>
<dbReference type="SUPFAM" id="SSF54060">
    <property type="entry name" value="His-Me finger endonucleases"/>
    <property type="match status" value="1"/>
</dbReference>
<sequence>MKANKGRDDLPISRIRELFSYDPNTGELVWKERSAETFKSKAGYVNFMREFCGKSAGAVSNRGYLRLKIQERSYLSHRVIWALFYGEWPSAEIDHINGVKTDNRILNLRNVPMLENERNKSRPENNTSGYIGVWYRKDKDLWQAAIRANGVRYHLGYHETPELAYAARLKKQKELGFHENHGR</sequence>
<dbReference type="GO" id="GO:0003677">
    <property type="term" value="F:DNA binding"/>
    <property type="evidence" value="ECO:0007669"/>
    <property type="project" value="InterPro"/>
</dbReference>
<keyword evidence="2" id="KW-0378">Hydrolase</keyword>
<gene>
    <name evidence="2" type="ORF">CVE23_15680</name>
</gene>
<protein>
    <submittedName>
        <fullName evidence="2">HNH endonuclease</fullName>
    </submittedName>
</protein>
<evidence type="ECO:0000259" key="1">
    <source>
        <dbReference type="Pfam" id="PF13392"/>
    </source>
</evidence>
<evidence type="ECO:0000313" key="3">
    <source>
        <dbReference type="Proteomes" id="UP000231901"/>
    </source>
</evidence>
<feature type="domain" description="HNH nuclease" evidence="1">
    <location>
        <begin position="75"/>
        <end position="118"/>
    </location>
</feature>
<dbReference type="SUPFAM" id="SSF54171">
    <property type="entry name" value="DNA-binding domain"/>
    <property type="match status" value="1"/>
</dbReference>
<dbReference type="Gene3D" id="3.90.75.20">
    <property type="match status" value="1"/>
</dbReference>
<keyword evidence="2" id="KW-0540">Nuclease</keyword>
<evidence type="ECO:0000313" key="2">
    <source>
        <dbReference type="EMBL" id="ATZ95291.1"/>
    </source>
</evidence>
<dbReference type="Pfam" id="PF13392">
    <property type="entry name" value="HNH_3"/>
    <property type="match status" value="1"/>
</dbReference>
<dbReference type="AlphaFoldDB" id="A0A2K8QP73"/>
<dbReference type="InterPro" id="IPR003615">
    <property type="entry name" value="HNH_nuc"/>
</dbReference>
<keyword evidence="3" id="KW-1185">Reference proteome</keyword>
<reference evidence="3" key="1">
    <citation type="journal article" date="2018" name="Genome Announc.">
        <title>Complete genome sequence of a Dickeya fangzhongdai type strain causing bleeding canker of pear tree trunks.</title>
        <authorList>
            <person name="Zhao Y."/>
            <person name="Tian Y."/>
            <person name="Li X."/>
            <person name="Hu B."/>
        </authorList>
    </citation>
    <scope>NUCLEOTIDE SEQUENCE [LARGE SCALE GENOMIC DNA]</scope>
    <source>
        <strain evidence="3">DSM 101947</strain>
    </source>
</reference>
<dbReference type="Proteomes" id="UP000231901">
    <property type="component" value="Chromosome"/>
</dbReference>
<dbReference type="GeneID" id="66565766"/>
<organism evidence="2 3">
    <name type="scientific">Dickeya fangzhongdai</name>
    <dbReference type="NCBI Taxonomy" id="1778540"/>
    <lineage>
        <taxon>Bacteria</taxon>
        <taxon>Pseudomonadati</taxon>
        <taxon>Pseudomonadota</taxon>
        <taxon>Gammaproteobacteria</taxon>
        <taxon>Enterobacterales</taxon>
        <taxon>Pectobacteriaceae</taxon>
        <taxon>Dickeya</taxon>
    </lineage>
</organism>
<dbReference type="KEGG" id="dfn:CVE23_15680"/>
<dbReference type="InterPro" id="IPR016177">
    <property type="entry name" value="DNA-bd_dom_sf"/>
</dbReference>
<dbReference type="EMBL" id="CP025003">
    <property type="protein sequence ID" value="ATZ95291.1"/>
    <property type="molecule type" value="Genomic_DNA"/>
</dbReference>
<keyword evidence="2" id="KW-0255">Endonuclease</keyword>